<dbReference type="GO" id="GO:0046872">
    <property type="term" value="F:metal ion binding"/>
    <property type="evidence" value="ECO:0007669"/>
    <property type="project" value="UniProtKB-KW"/>
</dbReference>
<keyword evidence="2" id="KW-0808">Transferase</keyword>
<evidence type="ECO:0000313" key="5">
    <source>
        <dbReference type="EMBL" id="KAJ7944249.1"/>
    </source>
</evidence>
<evidence type="ECO:0000256" key="4">
    <source>
        <dbReference type="ARBA" id="ARBA00022842"/>
    </source>
</evidence>
<evidence type="ECO:0000313" key="6">
    <source>
        <dbReference type="Proteomes" id="UP001163823"/>
    </source>
</evidence>
<dbReference type="InterPro" id="IPR005299">
    <property type="entry name" value="MeTrfase_7"/>
</dbReference>
<dbReference type="GO" id="GO:0008168">
    <property type="term" value="F:methyltransferase activity"/>
    <property type="evidence" value="ECO:0007669"/>
    <property type="project" value="UniProtKB-KW"/>
</dbReference>
<gene>
    <name evidence="5" type="ORF">O6P43_033677</name>
</gene>
<keyword evidence="3" id="KW-0479">Metal-binding</keyword>
<comment type="caution">
    <text evidence="5">The sequence shown here is derived from an EMBL/GenBank/DDBJ whole genome shotgun (WGS) entry which is preliminary data.</text>
</comment>
<evidence type="ECO:0000256" key="2">
    <source>
        <dbReference type="ARBA" id="ARBA00022679"/>
    </source>
</evidence>
<dbReference type="AlphaFoldDB" id="A0AAD7P6Z4"/>
<dbReference type="KEGG" id="qsa:O6P43_033677"/>
<dbReference type="PANTHER" id="PTHR31009">
    <property type="entry name" value="S-ADENOSYL-L-METHIONINE:CARBOXYL METHYLTRANSFERASE FAMILY PROTEIN"/>
    <property type="match status" value="1"/>
</dbReference>
<reference evidence="5" key="1">
    <citation type="journal article" date="2023" name="Science">
        <title>Elucidation of the pathway for biosynthesis of saponin adjuvants from the soapbark tree.</title>
        <authorList>
            <person name="Reed J."/>
            <person name="Orme A."/>
            <person name="El-Demerdash A."/>
            <person name="Owen C."/>
            <person name="Martin L.B.B."/>
            <person name="Misra R.C."/>
            <person name="Kikuchi S."/>
            <person name="Rejzek M."/>
            <person name="Martin A.C."/>
            <person name="Harkess A."/>
            <person name="Leebens-Mack J."/>
            <person name="Louveau T."/>
            <person name="Stephenson M.J."/>
            <person name="Osbourn A."/>
        </authorList>
    </citation>
    <scope>NUCLEOTIDE SEQUENCE</scope>
    <source>
        <strain evidence="5">S10</strain>
    </source>
</reference>
<dbReference type="Gene3D" id="3.40.50.150">
    <property type="entry name" value="Vaccinia Virus protein VP39"/>
    <property type="match status" value="1"/>
</dbReference>
<dbReference type="SUPFAM" id="SSF53335">
    <property type="entry name" value="S-adenosyl-L-methionine-dependent methyltransferases"/>
    <property type="match status" value="1"/>
</dbReference>
<dbReference type="EMBL" id="JARAOO010000014">
    <property type="protein sequence ID" value="KAJ7944249.1"/>
    <property type="molecule type" value="Genomic_DNA"/>
</dbReference>
<dbReference type="Pfam" id="PF03492">
    <property type="entry name" value="Methyltransf_7"/>
    <property type="match status" value="1"/>
</dbReference>
<evidence type="ECO:0000256" key="3">
    <source>
        <dbReference type="ARBA" id="ARBA00022723"/>
    </source>
</evidence>
<accession>A0AAD7P6Z4</accession>
<keyword evidence="4" id="KW-0460">Magnesium</keyword>
<dbReference type="Proteomes" id="UP001163823">
    <property type="component" value="Chromosome 14"/>
</dbReference>
<name>A0AAD7P6Z4_QUISA</name>
<organism evidence="5 6">
    <name type="scientific">Quillaja saponaria</name>
    <name type="common">Soap bark tree</name>
    <dbReference type="NCBI Taxonomy" id="32244"/>
    <lineage>
        <taxon>Eukaryota</taxon>
        <taxon>Viridiplantae</taxon>
        <taxon>Streptophyta</taxon>
        <taxon>Embryophyta</taxon>
        <taxon>Tracheophyta</taxon>
        <taxon>Spermatophyta</taxon>
        <taxon>Magnoliopsida</taxon>
        <taxon>eudicotyledons</taxon>
        <taxon>Gunneridae</taxon>
        <taxon>Pentapetalae</taxon>
        <taxon>rosids</taxon>
        <taxon>fabids</taxon>
        <taxon>Fabales</taxon>
        <taxon>Quillajaceae</taxon>
        <taxon>Quillaja</taxon>
    </lineage>
</organism>
<dbReference type="InterPro" id="IPR042086">
    <property type="entry name" value="MeTrfase_capping"/>
</dbReference>
<keyword evidence="6" id="KW-1185">Reference proteome</keyword>
<proteinExistence type="predicted"/>
<dbReference type="InterPro" id="IPR029063">
    <property type="entry name" value="SAM-dependent_MTases_sf"/>
</dbReference>
<dbReference type="GO" id="GO:0032259">
    <property type="term" value="P:methylation"/>
    <property type="evidence" value="ECO:0007669"/>
    <property type="project" value="UniProtKB-KW"/>
</dbReference>
<dbReference type="Gene3D" id="1.10.1200.270">
    <property type="entry name" value="Methyltransferase, alpha-helical capping domain"/>
    <property type="match status" value="1"/>
</dbReference>
<keyword evidence="1" id="KW-0489">Methyltransferase</keyword>
<evidence type="ECO:0000256" key="1">
    <source>
        <dbReference type="ARBA" id="ARBA00022603"/>
    </source>
</evidence>
<protein>
    <submittedName>
        <fullName evidence="5">Salicylate O-methyltransferase</fullName>
    </submittedName>
</protein>
<sequence length="121" mass="13831">MYKLIEEEQLDSFNIPMYTPSPSEVKLEVIKEGSFTINHLQTSEVSWNAYDNELSLSEAFSDGGYNVASCIRAVAEPLLVSHFNEGIIDEVFRRYQEIVADRMSKEKTEYINVTVSLTKKI</sequence>